<keyword evidence="1" id="KW-0472">Membrane</keyword>
<proteinExistence type="predicted"/>
<dbReference type="EMBL" id="SOJT01000204">
    <property type="protein sequence ID" value="TET27127.1"/>
    <property type="molecule type" value="Genomic_DNA"/>
</dbReference>
<name>A0A523T9Y5_UNCAE</name>
<dbReference type="AlphaFoldDB" id="A0A523T9Y5"/>
<evidence type="ECO:0000256" key="1">
    <source>
        <dbReference type="SAM" id="Phobius"/>
    </source>
</evidence>
<accession>A0A523T9Y5</accession>
<reference evidence="2 3" key="1">
    <citation type="submission" date="2019-03" db="EMBL/GenBank/DDBJ databases">
        <title>Metabolic potential of uncultured bacteria and archaea associated with petroleum seepage in deep-sea sediments.</title>
        <authorList>
            <person name="Dong X."/>
            <person name="Hubert C."/>
        </authorList>
    </citation>
    <scope>NUCLEOTIDE SEQUENCE [LARGE SCALE GENOMIC DNA]</scope>
    <source>
        <strain evidence="2">E44_bin3</strain>
    </source>
</reference>
<organism evidence="2 3">
    <name type="scientific">Aerophobetes bacterium</name>
    <dbReference type="NCBI Taxonomy" id="2030807"/>
    <lineage>
        <taxon>Bacteria</taxon>
        <taxon>Candidatus Aerophobota</taxon>
    </lineage>
</organism>
<keyword evidence="1" id="KW-1133">Transmembrane helix</keyword>
<dbReference type="Pfam" id="PF07963">
    <property type="entry name" value="N_methyl"/>
    <property type="match status" value="1"/>
</dbReference>
<evidence type="ECO:0000313" key="3">
    <source>
        <dbReference type="Proteomes" id="UP000316517"/>
    </source>
</evidence>
<gene>
    <name evidence="2" type="ORF">E3J68_04645</name>
</gene>
<feature type="transmembrane region" description="Helical" evidence="1">
    <location>
        <begin position="29"/>
        <end position="52"/>
    </location>
</feature>
<evidence type="ECO:0000313" key="2">
    <source>
        <dbReference type="EMBL" id="TET27127.1"/>
    </source>
</evidence>
<protein>
    <submittedName>
        <fullName evidence="2">Prepilin-type N-terminal cleavage/methylation domain-containing protein</fullName>
    </submittedName>
</protein>
<dbReference type="InterPro" id="IPR012902">
    <property type="entry name" value="N_methyl_site"/>
</dbReference>
<sequence>MKSGKGERMKVRFREDSLLVHKFNLRQGFTFLEVILVVAVLSLGLLGLVRILPLGLEAQKRAEELTLAHLLGEEKMEEIKMRGYEALIRDYTSGDEEYGEGEGEFDNHQGYSWQVNWWNTDTPGLAEVRVKILFGGSSTPEKEVYGKSGRIGEPYVELVTYLANYD</sequence>
<comment type="caution">
    <text evidence="2">The sequence shown here is derived from an EMBL/GenBank/DDBJ whole genome shotgun (WGS) entry which is preliminary data.</text>
</comment>
<dbReference type="NCBIfam" id="TIGR02532">
    <property type="entry name" value="IV_pilin_GFxxxE"/>
    <property type="match status" value="1"/>
</dbReference>
<dbReference type="Proteomes" id="UP000316517">
    <property type="component" value="Unassembled WGS sequence"/>
</dbReference>
<keyword evidence="1" id="KW-0812">Transmembrane</keyword>